<keyword evidence="4" id="KW-1185">Reference proteome</keyword>
<organism evidence="3 4">
    <name type="scientific">Orbilia javanica</name>
    <dbReference type="NCBI Taxonomy" id="47235"/>
    <lineage>
        <taxon>Eukaryota</taxon>
        <taxon>Fungi</taxon>
        <taxon>Dikarya</taxon>
        <taxon>Ascomycota</taxon>
        <taxon>Pezizomycotina</taxon>
        <taxon>Orbiliomycetes</taxon>
        <taxon>Orbiliales</taxon>
        <taxon>Orbiliaceae</taxon>
        <taxon>Orbilia</taxon>
    </lineage>
</organism>
<evidence type="ECO:0000256" key="1">
    <source>
        <dbReference type="SAM" id="MobiDB-lite"/>
    </source>
</evidence>
<sequence length="358" mass="40442">MHFLQWATLLFLLNTWNLVVSSETTTQKKISVHITTTTLVRRPVNIRSDLSSLSKARGSQIPDLNATLSGSGDTEPSEDAPTKTIPEVPVLVSYPGITDAPLPYDPDSELDPERRANIPPHIFYKRGPYVKCPPLSHILTNIQPEYVQEYNIRPTDFPQNFWRSEANIPNMPSIRRQIRHRLALCRTCACTRWGKVIAPPGLHTRSGNRLRSCRNARFAAECVVFYGCMCELELHDDLPGPAPTGATIQDFQTALDSIPNWFKSLNLFYSIDIGTYLGGNSHYITWNPNYFHRGTRADTHRELAPDTKEPYWLEGPDPRQGNPSESWLRFGYDSTFGGSMAMVKREEGTYAKNDTIAT</sequence>
<dbReference type="EMBL" id="JAVHNR010000001">
    <property type="protein sequence ID" value="KAK6356172.1"/>
    <property type="molecule type" value="Genomic_DNA"/>
</dbReference>
<reference evidence="3 4" key="1">
    <citation type="submission" date="2019-10" db="EMBL/GenBank/DDBJ databases">
        <authorList>
            <person name="Palmer J.M."/>
        </authorList>
    </citation>
    <scope>NUCLEOTIDE SEQUENCE [LARGE SCALE GENOMIC DNA]</scope>
    <source>
        <strain evidence="3 4">TWF718</strain>
    </source>
</reference>
<protein>
    <submittedName>
        <fullName evidence="3">Uncharacterized protein</fullName>
    </submittedName>
</protein>
<evidence type="ECO:0000256" key="2">
    <source>
        <dbReference type="SAM" id="SignalP"/>
    </source>
</evidence>
<feature type="signal peptide" evidence="2">
    <location>
        <begin position="1"/>
        <end position="21"/>
    </location>
</feature>
<evidence type="ECO:0000313" key="3">
    <source>
        <dbReference type="EMBL" id="KAK6356172.1"/>
    </source>
</evidence>
<feature type="chain" id="PRO_5043024659" evidence="2">
    <location>
        <begin position="22"/>
        <end position="358"/>
    </location>
</feature>
<keyword evidence="2" id="KW-0732">Signal</keyword>
<gene>
    <name evidence="3" type="ORF">TWF718_000544</name>
</gene>
<comment type="caution">
    <text evidence="3">The sequence shown here is derived from an EMBL/GenBank/DDBJ whole genome shotgun (WGS) entry which is preliminary data.</text>
</comment>
<accession>A0AAN8RM21</accession>
<dbReference type="AlphaFoldDB" id="A0AAN8RM21"/>
<name>A0AAN8RM21_9PEZI</name>
<dbReference type="Proteomes" id="UP001313282">
    <property type="component" value="Unassembled WGS sequence"/>
</dbReference>
<evidence type="ECO:0000313" key="4">
    <source>
        <dbReference type="Proteomes" id="UP001313282"/>
    </source>
</evidence>
<proteinExistence type="predicted"/>
<feature type="region of interest" description="Disordered" evidence="1">
    <location>
        <begin position="62"/>
        <end position="85"/>
    </location>
</feature>